<dbReference type="PANTHER" id="PTHR20905">
    <property type="entry name" value="N-ACETYLTRANSFERASE-RELATED"/>
    <property type="match status" value="1"/>
</dbReference>
<evidence type="ECO:0000313" key="1">
    <source>
        <dbReference type="EMBL" id="KAK7791134.1"/>
    </source>
</evidence>
<evidence type="ECO:0000313" key="2">
    <source>
        <dbReference type="Proteomes" id="UP001378592"/>
    </source>
</evidence>
<comment type="caution">
    <text evidence="1">The sequence shown here is derived from an EMBL/GenBank/DDBJ whole genome shotgun (WGS) entry which is preliminary data.</text>
</comment>
<sequence length="247" mass="27237">MSAGARWKRPAAVAVPRVWRRCAGRTPLDGKLPRFVIQDVPDDLHDAVVAFMSTFFPRDEPICAHLKLWTDAQSLAELQGLWRETLRQHVALVALLEDAAGGAPRIVGCNLLAVLYKEDQGQPNPYKGFAMRAFLEALNYHNTVVDPFERFGAAEALVGFGLSIDPAFRGQGLGLELLRARFDLGRAVGLRLTYTVFTAIQSQTLGARVGMDTLVEVCYKDYRDNGEPVLAGISFPPSMKLQARPID</sequence>
<dbReference type="GO" id="GO:0008080">
    <property type="term" value="F:N-acetyltransferase activity"/>
    <property type="evidence" value="ECO:0007669"/>
    <property type="project" value="TreeGrafter"/>
</dbReference>
<dbReference type="EMBL" id="JAZDUA010000557">
    <property type="protein sequence ID" value="KAK7791134.1"/>
    <property type="molecule type" value="Genomic_DNA"/>
</dbReference>
<keyword evidence="2" id="KW-1185">Reference proteome</keyword>
<evidence type="ECO:0008006" key="3">
    <source>
        <dbReference type="Google" id="ProtNLM"/>
    </source>
</evidence>
<organism evidence="1 2">
    <name type="scientific">Gryllus longicercus</name>
    <dbReference type="NCBI Taxonomy" id="2509291"/>
    <lineage>
        <taxon>Eukaryota</taxon>
        <taxon>Metazoa</taxon>
        <taxon>Ecdysozoa</taxon>
        <taxon>Arthropoda</taxon>
        <taxon>Hexapoda</taxon>
        <taxon>Insecta</taxon>
        <taxon>Pterygota</taxon>
        <taxon>Neoptera</taxon>
        <taxon>Polyneoptera</taxon>
        <taxon>Orthoptera</taxon>
        <taxon>Ensifera</taxon>
        <taxon>Gryllidea</taxon>
        <taxon>Grylloidea</taxon>
        <taxon>Gryllidae</taxon>
        <taxon>Gryllinae</taxon>
        <taxon>Gryllus</taxon>
    </lineage>
</organism>
<name>A0AAN9V3T9_9ORTH</name>
<dbReference type="SUPFAM" id="SSF55729">
    <property type="entry name" value="Acyl-CoA N-acyltransferases (Nat)"/>
    <property type="match status" value="1"/>
</dbReference>
<dbReference type="AlphaFoldDB" id="A0AAN9V3T9"/>
<gene>
    <name evidence="1" type="ORF">R5R35_008569</name>
</gene>
<dbReference type="Gene3D" id="3.40.630.30">
    <property type="match status" value="1"/>
</dbReference>
<dbReference type="Proteomes" id="UP001378592">
    <property type="component" value="Unassembled WGS sequence"/>
</dbReference>
<dbReference type="InterPro" id="IPR016181">
    <property type="entry name" value="Acyl_CoA_acyltransferase"/>
</dbReference>
<dbReference type="PANTHER" id="PTHR20905:SF32">
    <property type="entry name" value="ARYLALKYLAMINE N-ACETYLTRANSFERASE-LIKE 7, ISOFORM A"/>
    <property type="match status" value="1"/>
</dbReference>
<protein>
    <recommendedName>
        <fullName evidence="3">N-acetyltransferase domain-containing protein</fullName>
    </recommendedName>
</protein>
<proteinExistence type="predicted"/>
<accession>A0AAN9V3T9</accession>
<reference evidence="1 2" key="1">
    <citation type="submission" date="2024-03" db="EMBL/GenBank/DDBJ databases">
        <title>The genome assembly and annotation of the cricket Gryllus longicercus Weissman &amp; Gray.</title>
        <authorList>
            <person name="Szrajer S."/>
            <person name="Gray D."/>
            <person name="Ylla G."/>
        </authorList>
    </citation>
    <scope>NUCLEOTIDE SEQUENCE [LARGE SCALE GENOMIC DNA]</scope>
    <source>
        <strain evidence="1">DAG 2021-001</strain>
        <tissue evidence="1">Whole body minus gut</tissue>
    </source>
</reference>